<accession>B4K2U6</accession>
<keyword evidence="2" id="KW-1185">Reference proteome</keyword>
<evidence type="ECO:0000313" key="2">
    <source>
        <dbReference type="Proteomes" id="UP000001070"/>
    </source>
</evidence>
<evidence type="ECO:0000313" key="1">
    <source>
        <dbReference type="EMBL" id="EDV90422.1"/>
    </source>
</evidence>
<dbReference type="HOGENOM" id="CLU_3016376_0_0_1"/>
<dbReference type="EMBL" id="CH920042">
    <property type="protein sequence ID" value="EDV90422.1"/>
    <property type="molecule type" value="Genomic_DNA"/>
</dbReference>
<name>B4K2U6_DROGR</name>
<proteinExistence type="predicted"/>
<organism evidence="2">
    <name type="scientific">Drosophila grimshawi</name>
    <name type="common">Hawaiian fruit fly</name>
    <name type="synonym">Idiomyia grimshawi</name>
    <dbReference type="NCBI Taxonomy" id="7222"/>
    <lineage>
        <taxon>Eukaryota</taxon>
        <taxon>Metazoa</taxon>
        <taxon>Ecdysozoa</taxon>
        <taxon>Arthropoda</taxon>
        <taxon>Hexapoda</taxon>
        <taxon>Insecta</taxon>
        <taxon>Pterygota</taxon>
        <taxon>Neoptera</taxon>
        <taxon>Endopterygota</taxon>
        <taxon>Diptera</taxon>
        <taxon>Brachycera</taxon>
        <taxon>Muscomorpha</taxon>
        <taxon>Ephydroidea</taxon>
        <taxon>Drosophilidae</taxon>
        <taxon>Drosophila</taxon>
        <taxon>Hawaiian Drosophila</taxon>
    </lineage>
</organism>
<sequence length="56" mass="6174">MVSRERRVVGKGGAGAGTGTDADTLIKRCVDCRFNYQAEQRSASIFSPAWQQQQLQ</sequence>
<reference evidence="1 2" key="1">
    <citation type="journal article" date="2007" name="Nature">
        <title>Evolution of genes and genomes on the Drosophila phylogeny.</title>
        <authorList>
            <consortium name="Drosophila 12 Genomes Consortium"/>
            <person name="Clark A.G."/>
            <person name="Eisen M.B."/>
            <person name="Smith D.R."/>
            <person name="Bergman C.M."/>
            <person name="Oliver B."/>
            <person name="Markow T.A."/>
            <person name="Kaufman T.C."/>
            <person name="Kellis M."/>
            <person name="Gelbart W."/>
            <person name="Iyer V.N."/>
            <person name="Pollard D.A."/>
            <person name="Sackton T.B."/>
            <person name="Larracuente A.M."/>
            <person name="Singh N.D."/>
            <person name="Abad J.P."/>
            <person name="Abt D.N."/>
            <person name="Adryan B."/>
            <person name="Aguade M."/>
            <person name="Akashi H."/>
            <person name="Anderson W.W."/>
            <person name="Aquadro C.F."/>
            <person name="Ardell D.H."/>
            <person name="Arguello R."/>
            <person name="Artieri C.G."/>
            <person name="Barbash D.A."/>
            <person name="Barker D."/>
            <person name="Barsanti P."/>
            <person name="Batterham P."/>
            <person name="Batzoglou S."/>
            <person name="Begun D."/>
            <person name="Bhutkar A."/>
            <person name="Blanco E."/>
            <person name="Bosak S.A."/>
            <person name="Bradley R.K."/>
            <person name="Brand A.D."/>
            <person name="Brent M.R."/>
            <person name="Brooks A.N."/>
            <person name="Brown R.H."/>
            <person name="Butlin R.K."/>
            <person name="Caggese C."/>
            <person name="Calvi B.R."/>
            <person name="Bernardo de Carvalho A."/>
            <person name="Caspi A."/>
            <person name="Castrezana S."/>
            <person name="Celniker S.E."/>
            <person name="Chang J.L."/>
            <person name="Chapple C."/>
            <person name="Chatterji S."/>
            <person name="Chinwalla A."/>
            <person name="Civetta A."/>
            <person name="Clifton S.W."/>
            <person name="Comeron J.M."/>
            <person name="Costello J.C."/>
            <person name="Coyne J.A."/>
            <person name="Daub J."/>
            <person name="David R.G."/>
            <person name="Delcher A.L."/>
            <person name="Delehaunty K."/>
            <person name="Do C.B."/>
            <person name="Ebling H."/>
            <person name="Edwards K."/>
            <person name="Eickbush T."/>
            <person name="Evans J.D."/>
            <person name="Filipski A."/>
            <person name="Findeiss S."/>
            <person name="Freyhult E."/>
            <person name="Fulton L."/>
            <person name="Fulton R."/>
            <person name="Garcia A.C."/>
            <person name="Gardiner A."/>
            <person name="Garfield D.A."/>
            <person name="Garvin B.E."/>
            <person name="Gibson G."/>
            <person name="Gilbert D."/>
            <person name="Gnerre S."/>
            <person name="Godfrey J."/>
            <person name="Good R."/>
            <person name="Gotea V."/>
            <person name="Gravely B."/>
            <person name="Greenberg A.J."/>
            <person name="Griffiths-Jones S."/>
            <person name="Gross S."/>
            <person name="Guigo R."/>
            <person name="Gustafson E.A."/>
            <person name="Haerty W."/>
            <person name="Hahn M.W."/>
            <person name="Halligan D.L."/>
            <person name="Halpern A.L."/>
            <person name="Halter G.M."/>
            <person name="Han M.V."/>
            <person name="Heger A."/>
            <person name="Hillier L."/>
            <person name="Hinrichs A.S."/>
            <person name="Holmes I."/>
            <person name="Hoskins R.A."/>
            <person name="Hubisz M.J."/>
            <person name="Hultmark D."/>
            <person name="Huntley M.A."/>
            <person name="Jaffe D.B."/>
            <person name="Jagadeeshan S."/>
            <person name="Jeck W.R."/>
            <person name="Johnson J."/>
            <person name="Jones C.D."/>
            <person name="Jordan W.C."/>
            <person name="Karpen G.H."/>
            <person name="Kataoka E."/>
            <person name="Keightley P.D."/>
            <person name="Kheradpour P."/>
            <person name="Kirkness E.F."/>
            <person name="Koerich L.B."/>
            <person name="Kristiansen K."/>
            <person name="Kudrna D."/>
            <person name="Kulathinal R.J."/>
            <person name="Kumar S."/>
            <person name="Kwok R."/>
            <person name="Lander E."/>
            <person name="Langley C.H."/>
            <person name="Lapoint R."/>
            <person name="Lazzaro B.P."/>
            <person name="Lee S.J."/>
            <person name="Levesque L."/>
            <person name="Li R."/>
            <person name="Lin C.F."/>
            <person name="Lin M.F."/>
            <person name="Lindblad-Toh K."/>
            <person name="Llopart A."/>
            <person name="Long M."/>
            <person name="Low L."/>
            <person name="Lozovsky E."/>
            <person name="Lu J."/>
            <person name="Luo M."/>
            <person name="Machado C.A."/>
            <person name="Makalowski W."/>
            <person name="Marzo M."/>
            <person name="Matsuda M."/>
            <person name="Matzkin L."/>
            <person name="McAllister B."/>
            <person name="McBride C.S."/>
            <person name="McKernan B."/>
            <person name="McKernan K."/>
            <person name="Mendez-Lago M."/>
            <person name="Minx P."/>
            <person name="Mollenhauer M.U."/>
            <person name="Montooth K."/>
            <person name="Mount S.M."/>
            <person name="Mu X."/>
            <person name="Myers E."/>
            <person name="Negre B."/>
            <person name="Newfeld S."/>
            <person name="Nielsen R."/>
            <person name="Noor M.A."/>
            <person name="O'Grady P."/>
            <person name="Pachter L."/>
            <person name="Papaceit M."/>
            <person name="Parisi M.J."/>
            <person name="Parisi M."/>
            <person name="Parts L."/>
            <person name="Pedersen J.S."/>
            <person name="Pesole G."/>
            <person name="Phillippy A.M."/>
            <person name="Ponting C.P."/>
            <person name="Pop M."/>
            <person name="Porcelli D."/>
            <person name="Powell J.R."/>
            <person name="Prohaska S."/>
            <person name="Pruitt K."/>
            <person name="Puig M."/>
            <person name="Quesneville H."/>
            <person name="Ram K.R."/>
            <person name="Rand D."/>
            <person name="Rasmussen M.D."/>
            <person name="Reed L.K."/>
            <person name="Reenan R."/>
            <person name="Reily A."/>
            <person name="Remington K.A."/>
            <person name="Rieger T.T."/>
            <person name="Ritchie M.G."/>
            <person name="Robin C."/>
            <person name="Rogers Y.H."/>
            <person name="Rohde C."/>
            <person name="Rozas J."/>
            <person name="Rubenfield M.J."/>
            <person name="Ruiz A."/>
            <person name="Russo S."/>
            <person name="Salzberg S.L."/>
            <person name="Sanchez-Gracia A."/>
            <person name="Saranga D.J."/>
            <person name="Sato H."/>
            <person name="Schaeffer S.W."/>
            <person name="Schatz M.C."/>
            <person name="Schlenke T."/>
            <person name="Schwartz R."/>
            <person name="Segarra C."/>
            <person name="Singh R.S."/>
            <person name="Sirot L."/>
            <person name="Sirota M."/>
            <person name="Sisneros N.B."/>
            <person name="Smith C.D."/>
            <person name="Smith T.F."/>
            <person name="Spieth J."/>
            <person name="Stage D.E."/>
            <person name="Stark A."/>
            <person name="Stephan W."/>
            <person name="Strausberg R.L."/>
            <person name="Strempel S."/>
            <person name="Sturgill D."/>
            <person name="Sutton G."/>
            <person name="Sutton G.G."/>
            <person name="Tao W."/>
            <person name="Teichmann S."/>
            <person name="Tobari Y.N."/>
            <person name="Tomimura Y."/>
            <person name="Tsolas J.M."/>
            <person name="Valente V.L."/>
            <person name="Venter E."/>
            <person name="Venter J.C."/>
            <person name="Vicario S."/>
            <person name="Vieira F.G."/>
            <person name="Vilella A.J."/>
            <person name="Villasante A."/>
            <person name="Walenz B."/>
            <person name="Wang J."/>
            <person name="Wasserman M."/>
            <person name="Watts T."/>
            <person name="Wilson D."/>
            <person name="Wilson R.K."/>
            <person name="Wing R.A."/>
            <person name="Wolfner M.F."/>
            <person name="Wong A."/>
            <person name="Wong G.K."/>
            <person name="Wu C.I."/>
            <person name="Wu G."/>
            <person name="Yamamoto D."/>
            <person name="Yang H.P."/>
            <person name="Yang S.P."/>
            <person name="Yorke J.A."/>
            <person name="Yoshida K."/>
            <person name="Zdobnov E."/>
            <person name="Zhang P."/>
            <person name="Zhang Y."/>
            <person name="Zimin A.V."/>
            <person name="Baldwin J."/>
            <person name="Abdouelleil A."/>
            <person name="Abdulkadir J."/>
            <person name="Abebe A."/>
            <person name="Abera B."/>
            <person name="Abreu J."/>
            <person name="Acer S.C."/>
            <person name="Aftuck L."/>
            <person name="Alexander A."/>
            <person name="An P."/>
            <person name="Anderson E."/>
            <person name="Anderson S."/>
            <person name="Arachi H."/>
            <person name="Azer M."/>
            <person name="Bachantsang P."/>
            <person name="Barry A."/>
            <person name="Bayul T."/>
            <person name="Berlin A."/>
            <person name="Bessette D."/>
            <person name="Bloom T."/>
            <person name="Blye J."/>
            <person name="Boguslavskiy L."/>
            <person name="Bonnet C."/>
            <person name="Boukhgalter B."/>
            <person name="Bourzgui I."/>
            <person name="Brown A."/>
            <person name="Cahill P."/>
            <person name="Channer S."/>
            <person name="Cheshatsang Y."/>
            <person name="Chuda L."/>
            <person name="Citroen M."/>
            <person name="Collymore A."/>
            <person name="Cooke P."/>
            <person name="Costello M."/>
            <person name="D'Aco K."/>
            <person name="Daza R."/>
            <person name="De Haan G."/>
            <person name="DeGray S."/>
            <person name="DeMaso C."/>
            <person name="Dhargay N."/>
            <person name="Dooley K."/>
            <person name="Dooley E."/>
            <person name="Doricent M."/>
            <person name="Dorje P."/>
            <person name="Dorjee K."/>
            <person name="Dupes A."/>
            <person name="Elong R."/>
            <person name="Falk J."/>
            <person name="Farina A."/>
            <person name="Faro S."/>
            <person name="Ferguson D."/>
            <person name="Fisher S."/>
            <person name="Foley C.D."/>
            <person name="Franke A."/>
            <person name="Friedrich D."/>
            <person name="Gadbois L."/>
            <person name="Gearin G."/>
            <person name="Gearin C.R."/>
            <person name="Giannoukos G."/>
            <person name="Goode T."/>
            <person name="Graham J."/>
            <person name="Grandbois E."/>
            <person name="Grewal S."/>
            <person name="Gyaltsen K."/>
            <person name="Hafez N."/>
            <person name="Hagos B."/>
            <person name="Hall J."/>
            <person name="Henson C."/>
            <person name="Hollinger A."/>
            <person name="Honan T."/>
            <person name="Huard M.D."/>
            <person name="Hughes L."/>
            <person name="Hurhula B."/>
            <person name="Husby M.E."/>
            <person name="Kamat A."/>
            <person name="Kanga B."/>
            <person name="Kashin S."/>
            <person name="Khazanovich D."/>
            <person name="Kisner P."/>
            <person name="Lance K."/>
            <person name="Lara M."/>
            <person name="Lee W."/>
            <person name="Lennon N."/>
            <person name="Letendre F."/>
            <person name="LeVine R."/>
            <person name="Lipovsky A."/>
            <person name="Liu X."/>
            <person name="Liu J."/>
            <person name="Liu S."/>
            <person name="Lokyitsang T."/>
            <person name="Lokyitsang Y."/>
            <person name="Lubonja R."/>
            <person name="Lui A."/>
            <person name="MacDonald P."/>
            <person name="Magnisalis V."/>
            <person name="Maru K."/>
            <person name="Matthews C."/>
            <person name="McCusker W."/>
            <person name="McDonough S."/>
            <person name="Mehta T."/>
            <person name="Meldrim J."/>
            <person name="Meneus L."/>
            <person name="Mihai O."/>
            <person name="Mihalev A."/>
            <person name="Mihova T."/>
            <person name="Mittelman R."/>
            <person name="Mlenga V."/>
            <person name="Montmayeur A."/>
            <person name="Mulrain L."/>
            <person name="Navidi A."/>
            <person name="Naylor J."/>
            <person name="Negash T."/>
            <person name="Nguyen T."/>
            <person name="Nguyen N."/>
            <person name="Nicol R."/>
            <person name="Norbu C."/>
            <person name="Norbu N."/>
            <person name="Novod N."/>
            <person name="O'Neill B."/>
            <person name="Osman S."/>
            <person name="Markiewicz E."/>
            <person name="Oyono O.L."/>
            <person name="Patti C."/>
            <person name="Phunkhang P."/>
            <person name="Pierre F."/>
            <person name="Priest M."/>
            <person name="Raghuraman S."/>
            <person name="Rege F."/>
            <person name="Reyes R."/>
            <person name="Rise C."/>
            <person name="Rogov P."/>
            <person name="Ross K."/>
            <person name="Ryan E."/>
            <person name="Settipalli S."/>
            <person name="Shea T."/>
            <person name="Sherpa N."/>
            <person name="Shi L."/>
            <person name="Shih D."/>
            <person name="Sparrow T."/>
            <person name="Spaulding J."/>
            <person name="Stalker J."/>
            <person name="Stange-Thomann N."/>
            <person name="Stavropoulos S."/>
            <person name="Stone C."/>
            <person name="Strader C."/>
            <person name="Tesfaye S."/>
            <person name="Thomson T."/>
            <person name="Thoulutsang Y."/>
            <person name="Thoulutsang D."/>
            <person name="Topham K."/>
            <person name="Topping I."/>
            <person name="Tsamla T."/>
            <person name="Vassiliev H."/>
            <person name="Vo A."/>
            <person name="Wangchuk T."/>
            <person name="Wangdi T."/>
            <person name="Weiand M."/>
            <person name="Wilkinson J."/>
            <person name="Wilson A."/>
            <person name="Yadav S."/>
            <person name="Young G."/>
            <person name="Yu Q."/>
            <person name="Zembek L."/>
            <person name="Zhong D."/>
            <person name="Zimmer A."/>
            <person name="Zwirko Z."/>
            <person name="Jaffe D.B."/>
            <person name="Alvarez P."/>
            <person name="Brockman W."/>
            <person name="Butler J."/>
            <person name="Chin C."/>
            <person name="Gnerre S."/>
            <person name="Grabherr M."/>
            <person name="Kleber M."/>
            <person name="Mauceli E."/>
            <person name="MacCallum I."/>
        </authorList>
    </citation>
    <scope>NUCLEOTIDE SEQUENCE [LARGE SCALE GENOMIC DNA]</scope>
    <source>
        <strain evidence="2">Tucson 15287-2541.00</strain>
    </source>
</reference>
<dbReference type="Proteomes" id="UP000001070">
    <property type="component" value="Unassembled WGS sequence"/>
</dbReference>
<gene>
    <name evidence="1" type="primary">Dgri\GH23327</name>
    <name evidence="1" type="ORF">Dgri_GH23327</name>
</gene>
<protein>
    <submittedName>
        <fullName evidence="1">GH23327</fullName>
    </submittedName>
</protein>
<dbReference type="InParanoid" id="B4K2U6"/>
<dbReference type="AlphaFoldDB" id="B4K2U6"/>